<feature type="coiled-coil region" evidence="1">
    <location>
        <begin position="27"/>
        <end position="54"/>
    </location>
</feature>
<dbReference type="OrthoDB" id="993453at2759"/>
<proteinExistence type="predicted"/>
<organism evidence="2 3">
    <name type="scientific">Nyssa sinensis</name>
    <dbReference type="NCBI Taxonomy" id="561372"/>
    <lineage>
        <taxon>Eukaryota</taxon>
        <taxon>Viridiplantae</taxon>
        <taxon>Streptophyta</taxon>
        <taxon>Embryophyta</taxon>
        <taxon>Tracheophyta</taxon>
        <taxon>Spermatophyta</taxon>
        <taxon>Magnoliopsida</taxon>
        <taxon>eudicotyledons</taxon>
        <taxon>Gunneridae</taxon>
        <taxon>Pentapetalae</taxon>
        <taxon>asterids</taxon>
        <taxon>Cornales</taxon>
        <taxon>Nyssaceae</taxon>
        <taxon>Nyssa</taxon>
    </lineage>
</organism>
<dbReference type="PANTHER" id="PTHR34807:SF3">
    <property type="entry name" value="OS08G0270800 PROTEIN"/>
    <property type="match status" value="1"/>
</dbReference>
<dbReference type="PANTHER" id="PTHR34807">
    <property type="entry name" value="OS08G0270800 PROTEIN"/>
    <property type="match status" value="1"/>
</dbReference>
<reference evidence="2 3" key="1">
    <citation type="submission" date="2019-09" db="EMBL/GenBank/DDBJ databases">
        <title>A chromosome-level genome assembly of the Chinese tupelo Nyssa sinensis.</title>
        <authorList>
            <person name="Yang X."/>
            <person name="Kang M."/>
            <person name="Yang Y."/>
            <person name="Xiong H."/>
            <person name="Wang M."/>
            <person name="Zhang Z."/>
            <person name="Wang Z."/>
            <person name="Wu H."/>
            <person name="Ma T."/>
            <person name="Liu J."/>
            <person name="Xi Z."/>
        </authorList>
    </citation>
    <scope>NUCLEOTIDE SEQUENCE [LARGE SCALE GENOMIC DNA]</scope>
    <source>
        <strain evidence="2">J267</strain>
        <tissue evidence="2">Leaf</tissue>
    </source>
</reference>
<evidence type="ECO:0000256" key="1">
    <source>
        <dbReference type="SAM" id="Coils"/>
    </source>
</evidence>
<keyword evidence="1" id="KW-0175">Coiled coil</keyword>
<accession>A0A5J4ZYE5</accession>
<keyword evidence="3" id="KW-1185">Reference proteome</keyword>
<protein>
    <submittedName>
        <fullName evidence="2">Uncharacterized protein</fullName>
    </submittedName>
</protein>
<gene>
    <name evidence="2" type="ORF">F0562_009279</name>
</gene>
<dbReference type="EMBL" id="CM018047">
    <property type="protein sequence ID" value="KAA8522856.1"/>
    <property type="molecule type" value="Genomic_DNA"/>
</dbReference>
<sequence length="301" mass="34745">MSKKMKGVAFDSSPYGVYEDAKARFKHQTLIQDYQELQKEAAAVGNKLETMKHRKLTLLAEVRFLRRRYKYLLKSRSAKTSQEQELVPPQNFQPKSKKIVKVRIHNKKETTLQKTAPISDLNQKERISGGKQAALRNATPVFDINQKEKIYSGKETSLRNPTQLFDLSQKERMYGGKEAIFRNPSLYVDLNEKDRIYNGKEAALQNSALVFDLNQKERTYNGKEAAVQNRTPFIDLNQISREEEELQDCEPLRIEEAKKSLIRSDEQHNDLKLSICRNAGNGSNRAAKRKISWQDQVALRV</sequence>
<dbReference type="Proteomes" id="UP000325577">
    <property type="component" value="Linkage Group LG4"/>
</dbReference>
<evidence type="ECO:0000313" key="2">
    <source>
        <dbReference type="EMBL" id="KAA8522856.1"/>
    </source>
</evidence>
<name>A0A5J4ZYE5_9ASTE</name>
<dbReference type="AlphaFoldDB" id="A0A5J4ZYE5"/>
<evidence type="ECO:0000313" key="3">
    <source>
        <dbReference type="Proteomes" id="UP000325577"/>
    </source>
</evidence>